<keyword evidence="1" id="KW-0732">Signal</keyword>
<evidence type="ECO:0000256" key="1">
    <source>
        <dbReference type="SAM" id="SignalP"/>
    </source>
</evidence>
<dbReference type="Gene3D" id="2.60.120.260">
    <property type="entry name" value="Galactose-binding domain-like"/>
    <property type="match status" value="1"/>
</dbReference>
<name>A0A8H7DAW2_9AGAR</name>
<keyword evidence="3" id="KW-1185">Reference proteome</keyword>
<sequence>MHTVILALFCAVTAVLAAQRNITVDDTDPAILYTGSGWHTDTEPTAINGSVHTTCNSSSTDARATFNFTGVAIYYLPPPLIVCSPTTTLILDDGAPISFNVTSPDGTKPAIWGVTNLSNGPHTIVNAGLNPDVARVDAFMFTVDNPDSVPPAPAGFKNVFLSADNFVYSDGWTNSTSPVPSCVESGHVAQTSTINSTFSFNFTGEILFLNTLTSSSGGMLSLSINGGEPEVFDTSGGPDDSCVLLSLNVTSLMKRNFAPRANPDINKQNNCIAKCVSGEPRVVNAQFQAPSSGGHAYASIATVTAAAAAVALSSFF</sequence>
<dbReference type="AlphaFoldDB" id="A0A8H7DAW2"/>
<protein>
    <submittedName>
        <fullName evidence="2">Uncharacterized protein</fullName>
    </submittedName>
</protein>
<proteinExistence type="predicted"/>
<accession>A0A8H7DAW2</accession>
<reference evidence="2" key="1">
    <citation type="submission" date="2020-05" db="EMBL/GenBank/DDBJ databases">
        <title>Mycena genomes resolve the evolution of fungal bioluminescence.</title>
        <authorList>
            <person name="Tsai I.J."/>
        </authorList>
    </citation>
    <scope>NUCLEOTIDE SEQUENCE</scope>
    <source>
        <strain evidence="2">CCC161011</strain>
    </source>
</reference>
<dbReference type="EMBL" id="JACAZI010000003">
    <property type="protein sequence ID" value="KAF7366012.1"/>
    <property type="molecule type" value="Genomic_DNA"/>
</dbReference>
<feature type="chain" id="PRO_5034458035" evidence="1">
    <location>
        <begin position="18"/>
        <end position="316"/>
    </location>
</feature>
<dbReference type="OrthoDB" id="3234968at2759"/>
<organism evidence="2 3">
    <name type="scientific">Mycena venus</name>
    <dbReference type="NCBI Taxonomy" id="2733690"/>
    <lineage>
        <taxon>Eukaryota</taxon>
        <taxon>Fungi</taxon>
        <taxon>Dikarya</taxon>
        <taxon>Basidiomycota</taxon>
        <taxon>Agaricomycotina</taxon>
        <taxon>Agaricomycetes</taxon>
        <taxon>Agaricomycetidae</taxon>
        <taxon>Agaricales</taxon>
        <taxon>Marasmiineae</taxon>
        <taxon>Mycenaceae</taxon>
        <taxon>Mycena</taxon>
    </lineage>
</organism>
<dbReference type="Proteomes" id="UP000620124">
    <property type="component" value="Unassembled WGS sequence"/>
</dbReference>
<evidence type="ECO:0000313" key="2">
    <source>
        <dbReference type="EMBL" id="KAF7366012.1"/>
    </source>
</evidence>
<evidence type="ECO:0000313" key="3">
    <source>
        <dbReference type="Proteomes" id="UP000620124"/>
    </source>
</evidence>
<feature type="signal peptide" evidence="1">
    <location>
        <begin position="1"/>
        <end position="17"/>
    </location>
</feature>
<comment type="caution">
    <text evidence="2">The sequence shown here is derived from an EMBL/GenBank/DDBJ whole genome shotgun (WGS) entry which is preliminary data.</text>
</comment>
<gene>
    <name evidence="2" type="ORF">MVEN_00477100</name>
</gene>